<evidence type="ECO:0000313" key="1">
    <source>
        <dbReference type="EMBL" id="KAG5598525.1"/>
    </source>
</evidence>
<name>A0A9J5YEK0_SOLCO</name>
<gene>
    <name evidence="1" type="ORF">H5410_029895</name>
</gene>
<proteinExistence type="predicted"/>
<accession>A0A9J5YEK0</accession>
<dbReference type="AlphaFoldDB" id="A0A9J5YEK0"/>
<dbReference type="Proteomes" id="UP000824120">
    <property type="component" value="Chromosome 6"/>
</dbReference>
<organism evidence="1 2">
    <name type="scientific">Solanum commersonii</name>
    <name type="common">Commerson's wild potato</name>
    <name type="synonym">Commerson's nightshade</name>
    <dbReference type="NCBI Taxonomy" id="4109"/>
    <lineage>
        <taxon>Eukaryota</taxon>
        <taxon>Viridiplantae</taxon>
        <taxon>Streptophyta</taxon>
        <taxon>Embryophyta</taxon>
        <taxon>Tracheophyta</taxon>
        <taxon>Spermatophyta</taxon>
        <taxon>Magnoliopsida</taxon>
        <taxon>eudicotyledons</taxon>
        <taxon>Gunneridae</taxon>
        <taxon>Pentapetalae</taxon>
        <taxon>asterids</taxon>
        <taxon>lamiids</taxon>
        <taxon>Solanales</taxon>
        <taxon>Solanaceae</taxon>
        <taxon>Solanoideae</taxon>
        <taxon>Solaneae</taxon>
        <taxon>Solanum</taxon>
    </lineage>
</organism>
<reference evidence="1 2" key="1">
    <citation type="submission" date="2020-09" db="EMBL/GenBank/DDBJ databases">
        <title>De no assembly of potato wild relative species, Solanum commersonii.</title>
        <authorList>
            <person name="Cho K."/>
        </authorList>
    </citation>
    <scope>NUCLEOTIDE SEQUENCE [LARGE SCALE GENOMIC DNA]</scope>
    <source>
        <strain evidence="1">LZ3.2</strain>
        <tissue evidence="1">Leaf</tissue>
    </source>
</reference>
<dbReference type="EMBL" id="JACXVP010000006">
    <property type="protein sequence ID" value="KAG5598525.1"/>
    <property type="molecule type" value="Genomic_DNA"/>
</dbReference>
<comment type="caution">
    <text evidence="1">The sequence shown here is derived from an EMBL/GenBank/DDBJ whole genome shotgun (WGS) entry which is preliminary data.</text>
</comment>
<evidence type="ECO:0000313" key="2">
    <source>
        <dbReference type="Proteomes" id="UP000824120"/>
    </source>
</evidence>
<keyword evidence="2" id="KW-1185">Reference proteome</keyword>
<protein>
    <submittedName>
        <fullName evidence="1">Uncharacterized protein</fullName>
    </submittedName>
</protein>
<sequence length="96" mass="11546">MSPRRKTWFEWRETRDNLLRRMTIRWKVVSWICYLLHKASEVRGNEVRRWKLRDHRAVYFCTKKLSAFGRFVSIVAVQGSKRSIIFIIPESAFNAG</sequence>